<evidence type="ECO:0000313" key="2">
    <source>
        <dbReference type="Proteomes" id="UP000288096"/>
    </source>
</evidence>
<protein>
    <submittedName>
        <fullName evidence="1">Type VI secretion system baseplate subunit TssG</fullName>
    </submittedName>
</protein>
<keyword evidence="2" id="KW-1185">Reference proteome</keyword>
<evidence type="ECO:0000313" key="1">
    <source>
        <dbReference type="EMBL" id="GBC62139.1"/>
    </source>
</evidence>
<dbReference type="AlphaFoldDB" id="A0A401FYU3"/>
<dbReference type="Proteomes" id="UP000288096">
    <property type="component" value="Unassembled WGS sequence"/>
</dbReference>
<dbReference type="InterPro" id="IPR010732">
    <property type="entry name" value="T6SS_TssG-like"/>
</dbReference>
<name>A0A401FYU3_9BACT</name>
<dbReference type="PANTHER" id="PTHR35564">
    <property type="match status" value="1"/>
</dbReference>
<organism evidence="1 2">
    <name type="scientific">Desulfonema ishimotonii</name>
    <dbReference type="NCBI Taxonomy" id="45657"/>
    <lineage>
        <taxon>Bacteria</taxon>
        <taxon>Pseudomonadati</taxon>
        <taxon>Thermodesulfobacteriota</taxon>
        <taxon>Desulfobacteria</taxon>
        <taxon>Desulfobacterales</taxon>
        <taxon>Desulfococcaceae</taxon>
        <taxon>Desulfonema</taxon>
    </lineage>
</organism>
<comment type="caution">
    <text evidence="1">The sequence shown here is derived from an EMBL/GenBank/DDBJ whole genome shotgun (WGS) entry which is preliminary data.</text>
</comment>
<dbReference type="EMBL" id="BEXT01000001">
    <property type="protein sequence ID" value="GBC62139.1"/>
    <property type="molecule type" value="Genomic_DNA"/>
</dbReference>
<dbReference type="Pfam" id="PF06996">
    <property type="entry name" value="T6SS_TssG"/>
    <property type="match status" value="1"/>
</dbReference>
<sequence>MAAHDRGAVRSVAEDLFESAWQFDFYQAVRLLEMLSPGKEPVGRAMDPADDAVRFSARVSLAFPGSDVEEIRESGADGPAEMVVSFMGLAGVGGPLPAPYTELILERVWRKDTALRDFLDIFNHRLVSLMYRVARTRRPGFDFVSPEKGRFARCLFSLMGMRTEGLRDRMRIRDRSLLFYTGILAQTPRSVTGLEAILSDYFQVPVRGRSFAGKWYDLEEDQVTRLGISGQNRALGESALIGSRVWDQQGKFELHIGPLALAQLLDFLPTGTAFTPLCQLARFYVGTESDYDIFLIPDSGKTVQPGLGGPEGSRLGWTSWLSVPGTETEFSRVRLTSCVAIREEASDAP</sequence>
<accession>A0A401FYU3</accession>
<proteinExistence type="predicted"/>
<reference evidence="2" key="1">
    <citation type="submission" date="2017-11" db="EMBL/GenBank/DDBJ databases">
        <authorList>
            <person name="Watanabe M."/>
            <person name="Kojima H."/>
        </authorList>
    </citation>
    <scope>NUCLEOTIDE SEQUENCE [LARGE SCALE GENOMIC DNA]</scope>
    <source>
        <strain evidence="2">Tokyo 01</strain>
    </source>
</reference>
<dbReference type="NCBIfam" id="TIGR03347">
    <property type="entry name" value="VI_chp_1"/>
    <property type="match status" value="1"/>
</dbReference>
<dbReference type="PANTHER" id="PTHR35564:SF4">
    <property type="entry name" value="CYTOPLASMIC PROTEIN"/>
    <property type="match status" value="1"/>
</dbReference>
<gene>
    <name evidence="1" type="ORF">DENIS_3102</name>
</gene>
<reference evidence="2" key="2">
    <citation type="submission" date="2019-01" db="EMBL/GenBank/DDBJ databases">
        <title>Genome sequence of Desulfonema ishimotonii strain Tokyo 01.</title>
        <authorList>
            <person name="Fukui M."/>
        </authorList>
    </citation>
    <scope>NUCLEOTIDE SEQUENCE [LARGE SCALE GENOMIC DNA]</scope>
    <source>
        <strain evidence="2">Tokyo 01</strain>
    </source>
</reference>